<dbReference type="InterPro" id="IPR000212">
    <property type="entry name" value="DNA_helicase_UvrD/REP"/>
</dbReference>
<dbReference type="GO" id="GO:0016787">
    <property type="term" value="F:hydrolase activity"/>
    <property type="evidence" value="ECO:0007669"/>
    <property type="project" value="UniProtKB-UniRule"/>
</dbReference>
<feature type="binding site" evidence="6">
    <location>
        <begin position="194"/>
        <end position="201"/>
    </location>
    <ligand>
        <name>ATP</name>
        <dbReference type="ChEBI" id="CHEBI:30616"/>
    </ligand>
</feature>
<dbReference type="PANTHER" id="PTHR11070:SF2">
    <property type="entry name" value="ATP-DEPENDENT DNA HELICASE SRS2"/>
    <property type="match status" value="1"/>
</dbReference>
<proteinExistence type="predicted"/>
<evidence type="ECO:0000256" key="1">
    <source>
        <dbReference type="ARBA" id="ARBA00022741"/>
    </source>
</evidence>
<evidence type="ECO:0000256" key="5">
    <source>
        <dbReference type="ARBA" id="ARBA00023125"/>
    </source>
</evidence>
<keyword evidence="3 6" id="KW-0347">Helicase</keyword>
<dbReference type="Proteomes" id="UP000460287">
    <property type="component" value="Unassembled WGS sequence"/>
</dbReference>
<dbReference type="AlphaFoldDB" id="A0A7X2N0P0"/>
<organism evidence="8 9">
    <name type="scientific">Inconstantimicrobium porci</name>
    <dbReference type="NCBI Taxonomy" id="2652291"/>
    <lineage>
        <taxon>Bacteria</taxon>
        <taxon>Bacillati</taxon>
        <taxon>Bacillota</taxon>
        <taxon>Clostridia</taxon>
        <taxon>Eubacteriales</taxon>
        <taxon>Clostridiaceae</taxon>
        <taxon>Inconstantimicrobium</taxon>
    </lineage>
</organism>
<dbReference type="PANTHER" id="PTHR11070">
    <property type="entry name" value="UVRD / RECB / PCRA DNA HELICASE FAMILY MEMBER"/>
    <property type="match status" value="1"/>
</dbReference>
<keyword evidence="9" id="KW-1185">Reference proteome</keyword>
<evidence type="ECO:0000256" key="4">
    <source>
        <dbReference type="ARBA" id="ARBA00022840"/>
    </source>
</evidence>
<reference evidence="8 9" key="1">
    <citation type="submission" date="2019-08" db="EMBL/GenBank/DDBJ databases">
        <title>In-depth cultivation of the pig gut microbiome towards novel bacterial diversity and tailored functional studies.</title>
        <authorList>
            <person name="Wylensek D."/>
            <person name="Hitch T.C.A."/>
            <person name="Clavel T."/>
        </authorList>
    </citation>
    <scope>NUCLEOTIDE SEQUENCE [LARGE SCALE GENOMIC DNA]</scope>
    <source>
        <strain evidence="8 9">WCA-383-APC-5B</strain>
    </source>
</reference>
<dbReference type="Gene3D" id="3.40.50.300">
    <property type="entry name" value="P-loop containing nucleotide triphosphate hydrolases"/>
    <property type="match status" value="3"/>
</dbReference>
<evidence type="ECO:0000256" key="6">
    <source>
        <dbReference type="PROSITE-ProRule" id="PRU00560"/>
    </source>
</evidence>
<keyword evidence="2 6" id="KW-0378">Hydrolase</keyword>
<dbReference type="EMBL" id="VULX01000035">
    <property type="protein sequence ID" value="MSR92543.1"/>
    <property type="molecule type" value="Genomic_DNA"/>
</dbReference>
<accession>A0A7X2N0P0</accession>
<dbReference type="Gene3D" id="1.10.10.160">
    <property type="match status" value="1"/>
</dbReference>
<keyword evidence="4 6" id="KW-0067">ATP-binding</keyword>
<evidence type="ECO:0000256" key="2">
    <source>
        <dbReference type="ARBA" id="ARBA00022801"/>
    </source>
</evidence>
<evidence type="ECO:0000259" key="7">
    <source>
        <dbReference type="PROSITE" id="PS51198"/>
    </source>
</evidence>
<gene>
    <name evidence="8" type="ORF">FYJ33_14480</name>
</gene>
<evidence type="ECO:0000256" key="3">
    <source>
        <dbReference type="ARBA" id="ARBA00022806"/>
    </source>
</evidence>
<dbReference type="GO" id="GO:0005829">
    <property type="term" value="C:cytosol"/>
    <property type="evidence" value="ECO:0007669"/>
    <property type="project" value="TreeGrafter"/>
</dbReference>
<comment type="caution">
    <text evidence="8">The sequence shown here is derived from an EMBL/GenBank/DDBJ whole genome shotgun (WGS) entry which is preliminary data.</text>
</comment>
<dbReference type="GO" id="GO:0003677">
    <property type="term" value="F:DNA binding"/>
    <property type="evidence" value="ECO:0007669"/>
    <property type="project" value="UniProtKB-KW"/>
</dbReference>
<dbReference type="PROSITE" id="PS51198">
    <property type="entry name" value="UVRD_HELICASE_ATP_BIND"/>
    <property type="match status" value="1"/>
</dbReference>
<keyword evidence="1 6" id="KW-0547">Nucleotide-binding</keyword>
<dbReference type="InterPro" id="IPR013986">
    <property type="entry name" value="DExx_box_DNA_helicase_dom_sf"/>
</dbReference>
<evidence type="ECO:0000313" key="8">
    <source>
        <dbReference type="EMBL" id="MSR92543.1"/>
    </source>
</evidence>
<dbReference type="GO" id="GO:0043138">
    <property type="term" value="F:3'-5' DNA helicase activity"/>
    <property type="evidence" value="ECO:0007669"/>
    <property type="project" value="TreeGrafter"/>
</dbReference>
<feature type="domain" description="UvrD-like helicase ATP-binding" evidence="7">
    <location>
        <begin position="173"/>
        <end position="514"/>
    </location>
</feature>
<dbReference type="GO" id="GO:0000725">
    <property type="term" value="P:recombinational repair"/>
    <property type="evidence" value="ECO:0007669"/>
    <property type="project" value="TreeGrafter"/>
</dbReference>
<dbReference type="InterPro" id="IPR014016">
    <property type="entry name" value="UvrD-like_ATP-bd"/>
</dbReference>
<evidence type="ECO:0000313" key="9">
    <source>
        <dbReference type="Proteomes" id="UP000460287"/>
    </source>
</evidence>
<dbReference type="RefSeq" id="WP_154532540.1">
    <property type="nucleotide sequence ID" value="NZ_VULX01000035.1"/>
</dbReference>
<sequence length="856" mass="102082">MKTKFLFAENFQKSIPKEEIAIIGKDIKRFSDEYVQNNCNIFNMGTGWYIREIKGNCHIKKVYKFRVNRKDRILFTFERYISNRASSSESVIFLEFCRHDDQIFTGRNIQKVNSKKITKDEQFDEKEDEFENYVNYRGYTYNYDYNTEITSILSIEEMEKIAQGDDVKRVRYYLNDHQYMIVEDNKIQPLFLFGSAGSGKTTVSIYKAEKLRKNNIKVGYFTYSEHLKKDVEDIFKNIKDENSIEFIEFNIVNEHILHRTKISDYLKYEEFEEWSCSILRKYKNLHPKDVWREIRGIIKGLVPLNWINITIKQKDMNNELKEYLQEKNYIDVSNEIITIQGSNLAEINSKLSINNHFRNISQQFLKEIYNKLNQKIAEINMLPLEMYLKVNKQYSLFDIETRNNIYHIACLYEKMLKDRNKKDENDIIRLALKNNTELKYDYIICDEVQDLTEIQTYYLFNTVNRIENIMFSGDYNQTINPTFFKTQRIESLYKSLNGLSNFRAEIMETNYRSAQNIVNFANKLKELKIKKIGYDKDYDYNETSIRKYSGKIFMIQGNLVSKERLSDINNERIYVDILVSNEKIKKKLENKYNMSAIYTVGEYKGCENKYIIGVNILSSYKEKLDYIIKSEDKINNIEYMYYFNLLYVFITRARDNIYFIEDDLPNNFIEYFNENFIWIDKFDLKKLELESVSTKDEHYQKGINLEKLGQYEMAIDSYKNVKGLYDKTKIAIKRCNALLNNKKGRHIEAALELMDIGEYKLAAKCSFQGRDYENALKALIYDDSSYEEIQKNFNNVGFSVFEVIARMKNADELNEKFSRILNMYMDKKIESIKDNIVTIDEITELLKQEKGEDLWI</sequence>
<dbReference type="SUPFAM" id="SSF52540">
    <property type="entry name" value="P-loop containing nucleoside triphosphate hydrolases"/>
    <property type="match status" value="1"/>
</dbReference>
<protein>
    <submittedName>
        <fullName evidence="8">AAA family ATPase</fullName>
    </submittedName>
</protein>
<dbReference type="GO" id="GO:0005524">
    <property type="term" value="F:ATP binding"/>
    <property type="evidence" value="ECO:0007669"/>
    <property type="project" value="UniProtKB-UniRule"/>
</dbReference>
<dbReference type="Pfam" id="PF00580">
    <property type="entry name" value="UvrD-helicase"/>
    <property type="match status" value="1"/>
</dbReference>
<name>A0A7X2N0P0_9CLOT</name>
<keyword evidence="5" id="KW-0238">DNA-binding</keyword>
<dbReference type="InterPro" id="IPR027417">
    <property type="entry name" value="P-loop_NTPase"/>
</dbReference>